<evidence type="ECO:0000313" key="2">
    <source>
        <dbReference type="EMBL" id="TCK64744.1"/>
    </source>
</evidence>
<feature type="transmembrane region" description="Helical" evidence="1">
    <location>
        <begin position="20"/>
        <end position="38"/>
    </location>
</feature>
<accession>A0A4R1KIZ1</accession>
<dbReference type="InterPro" id="IPR046077">
    <property type="entry name" value="DUF6095"/>
</dbReference>
<dbReference type="AlphaFoldDB" id="A0A4R1KIZ1"/>
<keyword evidence="1" id="KW-0472">Membrane</keyword>
<dbReference type="EMBL" id="SMGI01000006">
    <property type="protein sequence ID" value="TCK64744.1"/>
    <property type="molecule type" value="Genomic_DNA"/>
</dbReference>
<dbReference type="Proteomes" id="UP000295714">
    <property type="component" value="Unassembled WGS sequence"/>
</dbReference>
<keyword evidence="1" id="KW-0812">Transmembrane</keyword>
<protein>
    <submittedName>
        <fullName evidence="2">Uncharacterized protein</fullName>
    </submittedName>
</protein>
<keyword evidence="1" id="KW-1133">Transmembrane helix</keyword>
<gene>
    <name evidence="2" type="ORF">DFQ05_2730</name>
</gene>
<evidence type="ECO:0000256" key="1">
    <source>
        <dbReference type="SAM" id="Phobius"/>
    </source>
</evidence>
<name>A0A4R1KIZ1_9FLAO</name>
<proteinExistence type="predicted"/>
<comment type="caution">
    <text evidence="2">The sequence shown here is derived from an EMBL/GenBank/DDBJ whole genome shotgun (WGS) entry which is preliminary data.</text>
</comment>
<evidence type="ECO:0000313" key="3">
    <source>
        <dbReference type="Proteomes" id="UP000295714"/>
    </source>
</evidence>
<feature type="transmembrane region" description="Helical" evidence="1">
    <location>
        <begin position="44"/>
        <end position="64"/>
    </location>
</feature>
<organism evidence="2 3">
    <name type="scientific">Winogradskyella wandonensis</name>
    <dbReference type="NCBI Taxonomy" id="1442586"/>
    <lineage>
        <taxon>Bacteria</taxon>
        <taxon>Pseudomonadati</taxon>
        <taxon>Bacteroidota</taxon>
        <taxon>Flavobacteriia</taxon>
        <taxon>Flavobacteriales</taxon>
        <taxon>Flavobacteriaceae</taxon>
        <taxon>Winogradskyella</taxon>
    </lineage>
</organism>
<dbReference type="Pfam" id="PF19589">
    <property type="entry name" value="DUF6095"/>
    <property type="match status" value="1"/>
</dbReference>
<dbReference type="OrthoDB" id="1447634at2"/>
<dbReference type="RefSeq" id="WP_132706146.1">
    <property type="nucleotide sequence ID" value="NZ_SMGI01000006.1"/>
</dbReference>
<sequence>MEETKRTDKEVLSKGIRIMLICLFLMFAGPTVVHIAFSNDNKPLYIPLLILGILFCVLAIFTLYKGIKTIMDSLFGENGK</sequence>
<reference evidence="2 3" key="1">
    <citation type="journal article" date="2015" name="Stand. Genomic Sci.">
        <title>Genomic Encyclopedia of Bacterial and Archaeal Type Strains, Phase III: the genomes of soil and plant-associated and newly described type strains.</title>
        <authorList>
            <person name="Whitman W.B."/>
            <person name="Woyke T."/>
            <person name="Klenk H.P."/>
            <person name="Zhou Y."/>
            <person name="Lilburn T.G."/>
            <person name="Beck B.J."/>
            <person name="De Vos P."/>
            <person name="Vandamme P."/>
            <person name="Eisen J.A."/>
            <person name="Garrity G."/>
            <person name="Hugenholtz P."/>
            <person name="Kyrpides N.C."/>
        </authorList>
    </citation>
    <scope>NUCLEOTIDE SEQUENCE [LARGE SCALE GENOMIC DNA]</scope>
    <source>
        <strain evidence="2 3">CECT 8445</strain>
    </source>
</reference>
<keyword evidence="3" id="KW-1185">Reference proteome</keyword>